<dbReference type="Gene3D" id="3.40.50.2000">
    <property type="entry name" value="Glycogen Phosphorylase B"/>
    <property type="match status" value="2"/>
</dbReference>
<dbReference type="HOGENOM" id="CLU_009583_5_2_2"/>
<sequence>MKIALVHPANMDYRKELFEMMNNEYDITFIFTKQGRGQDNVKENQEPIPNKWKYKILKSDYLFAGKDILMYIRLTAELLFGKYDIVITSTSRYICWITTIFSGSKFIFMNEFWYFEDSSFTRKILNSFTKYIVKNSDFVISMGTETYQNSLRWGVEKNKMIMYPQCAVDYSKLYATDTEKIKILYRLKNKKIIFFLGRHVEGKGIEYLIKSFISLESKNENLFLIIGGDGPLKEKYELLAKNSKIKNILFTGQLNANEKSIFYEICDIFVLPSVFNGPYYEPWGLVINEAMAFGKLIITTNAVGASADLVKDGYNGYVVKEKNSKELCEAIEKVLLGNNIELMGRRSREIFECLNNYNKMFKAFKYAINTVAK</sequence>
<dbReference type="InterPro" id="IPR001296">
    <property type="entry name" value="Glyco_trans_1"/>
</dbReference>
<dbReference type="SUPFAM" id="SSF53756">
    <property type="entry name" value="UDP-Glycosyltransferase/glycogen phosphorylase"/>
    <property type="match status" value="1"/>
</dbReference>
<dbReference type="Pfam" id="PF00534">
    <property type="entry name" value="Glycos_transf_1"/>
    <property type="match status" value="1"/>
</dbReference>
<accession>A0A0E3LWN5</accession>
<keyword evidence="2" id="KW-0328">Glycosyltransferase</keyword>
<evidence type="ECO:0000313" key="2">
    <source>
        <dbReference type="EMBL" id="AKB69081.1"/>
    </source>
</evidence>
<feature type="domain" description="Glycosyl transferase family 1" evidence="1">
    <location>
        <begin position="183"/>
        <end position="338"/>
    </location>
</feature>
<organism evidence="2 3">
    <name type="scientific">Methanosarcina mazei LYC</name>
    <dbReference type="NCBI Taxonomy" id="1434114"/>
    <lineage>
        <taxon>Archaea</taxon>
        <taxon>Methanobacteriati</taxon>
        <taxon>Methanobacteriota</taxon>
        <taxon>Stenosarchaea group</taxon>
        <taxon>Methanomicrobia</taxon>
        <taxon>Methanosarcinales</taxon>
        <taxon>Methanosarcinaceae</taxon>
        <taxon>Methanosarcina</taxon>
    </lineage>
</organism>
<evidence type="ECO:0000259" key="1">
    <source>
        <dbReference type="Pfam" id="PF00534"/>
    </source>
</evidence>
<dbReference type="AlphaFoldDB" id="A0A0E3LWN5"/>
<dbReference type="CDD" id="cd03801">
    <property type="entry name" value="GT4_PimA-like"/>
    <property type="match status" value="1"/>
</dbReference>
<gene>
    <name evidence="2" type="ORF">MSMAL_2538</name>
</gene>
<keyword evidence="2" id="KW-0808">Transferase</keyword>
<dbReference type="PATRIC" id="fig|1434114.4.peg.3210"/>
<dbReference type="EC" id="2.4.1.-" evidence="2"/>
<dbReference type="PANTHER" id="PTHR12526">
    <property type="entry name" value="GLYCOSYLTRANSFERASE"/>
    <property type="match status" value="1"/>
</dbReference>
<dbReference type="EMBL" id="CP009513">
    <property type="protein sequence ID" value="AKB69081.1"/>
    <property type="molecule type" value="Genomic_DNA"/>
</dbReference>
<dbReference type="Proteomes" id="UP000033063">
    <property type="component" value="Chromosome"/>
</dbReference>
<name>A0A0E3LWN5_METMZ</name>
<protein>
    <submittedName>
        <fullName evidence="2">Glycosyltransferase</fullName>
        <ecNumber evidence="2">2.4.1.-</ecNumber>
    </submittedName>
</protein>
<reference evidence="2 3" key="1">
    <citation type="submission" date="2014-07" db="EMBL/GenBank/DDBJ databases">
        <title>Methanogenic archaea and the global carbon cycle.</title>
        <authorList>
            <person name="Henriksen J.R."/>
            <person name="Luke J."/>
            <person name="Reinhart S."/>
            <person name="Benedict M.N."/>
            <person name="Youngblut N.D."/>
            <person name="Metcalf M.E."/>
            <person name="Whitaker R.J."/>
            <person name="Metcalf W.W."/>
        </authorList>
    </citation>
    <scope>NUCLEOTIDE SEQUENCE [LARGE SCALE GENOMIC DNA]</scope>
    <source>
        <strain evidence="2 3">LYC</strain>
    </source>
</reference>
<dbReference type="GO" id="GO:0016757">
    <property type="term" value="F:glycosyltransferase activity"/>
    <property type="evidence" value="ECO:0007669"/>
    <property type="project" value="UniProtKB-KW"/>
</dbReference>
<proteinExistence type="predicted"/>
<dbReference type="RefSeq" id="WP_048040949.1">
    <property type="nucleotide sequence ID" value="NZ_CP009513.1"/>
</dbReference>
<dbReference type="GeneID" id="24878844"/>
<evidence type="ECO:0000313" key="3">
    <source>
        <dbReference type="Proteomes" id="UP000033063"/>
    </source>
</evidence>